<evidence type="ECO:0000256" key="1">
    <source>
        <dbReference type="ARBA" id="ARBA00004141"/>
    </source>
</evidence>
<feature type="transmembrane region" description="Helical" evidence="6">
    <location>
        <begin position="238"/>
        <end position="258"/>
    </location>
</feature>
<dbReference type="EMBL" id="JAZDUF010000003">
    <property type="protein sequence ID" value="MEE3851326.1"/>
    <property type="molecule type" value="Genomic_DNA"/>
</dbReference>
<accession>A0ABU7MFC9</accession>
<keyword evidence="3 6" id="KW-1133">Transmembrane helix</keyword>
<feature type="transmembrane region" description="Helical" evidence="6">
    <location>
        <begin position="113"/>
        <end position="140"/>
    </location>
</feature>
<comment type="caution">
    <text evidence="8">The sequence shown here is derived from an EMBL/GenBank/DDBJ whole genome shotgun (WGS) entry which is preliminary data.</text>
</comment>
<evidence type="ECO:0000256" key="3">
    <source>
        <dbReference type="ARBA" id="ARBA00022989"/>
    </source>
</evidence>
<dbReference type="RefSeq" id="WP_330433037.1">
    <property type="nucleotide sequence ID" value="NZ_JAZDUF010000003.1"/>
</dbReference>
<reference evidence="8 9" key="1">
    <citation type="submission" date="2024-01" db="EMBL/GenBank/DDBJ databases">
        <title>Draft genome sequence of Gordonia sp. LSe1-13.</title>
        <authorList>
            <person name="Suphannarot A."/>
            <person name="Mingma R."/>
        </authorList>
    </citation>
    <scope>NUCLEOTIDE SEQUENCE [LARGE SCALE GENOMIC DNA]</scope>
    <source>
        <strain evidence="8 9">LSe1-13</strain>
    </source>
</reference>
<dbReference type="PANTHER" id="PTHR43027">
    <property type="entry name" value="DOXORUBICIN RESISTANCE ABC TRANSPORTER PERMEASE PROTEIN DRRC-RELATED"/>
    <property type="match status" value="1"/>
</dbReference>
<keyword evidence="4 6" id="KW-0472">Membrane</keyword>
<keyword evidence="5" id="KW-0046">Antibiotic resistance</keyword>
<keyword evidence="9" id="KW-1185">Reference proteome</keyword>
<dbReference type="PROSITE" id="PS51012">
    <property type="entry name" value="ABC_TM2"/>
    <property type="match status" value="1"/>
</dbReference>
<dbReference type="InterPro" id="IPR000412">
    <property type="entry name" value="ABC_2_transport"/>
</dbReference>
<feature type="transmembrane region" description="Helical" evidence="6">
    <location>
        <begin position="36"/>
        <end position="57"/>
    </location>
</feature>
<evidence type="ECO:0000313" key="9">
    <source>
        <dbReference type="Proteomes" id="UP001347146"/>
    </source>
</evidence>
<dbReference type="Pfam" id="PF01061">
    <property type="entry name" value="ABC2_membrane"/>
    <property type="match status" value="1"/>
</dbReference>
<evidence type="ECO:0000256" key="6">
    <source>
        <dbReference type="RuleBase" id="RU361157"/>
    </source>
</evidence>
<organism evidence="8 9">
    <name type="scientific">Gordonia sesuvii</name>
    <dbReference type="NCBI Taxonomy" id="3116777"/>
    <lineage>
        <taxon>Bacteria</taxon>
        <taxon>Bacillati</taxon>
        <taxon>Actinomycetota</taxon>
        <taxon>Actinomycetes</taxon>
        <taxon>Mycobacteriales</taxon>
        <taxon>Gordoniaceae</taxon>
        <taxon>Gordonia</taxon>
    </lineage>
</organism>
<dbReference type="InterPro" id="IPR052902">
    <property type="entry name" value="ABC-2_transporter"/>
</dbReference>
<gene>
    <name evidence="8" type="ORF">VZC37_13355</name>
</gene>
<keyword evidence="6" id="KW-0813">Transport</keyword>
<evidence type="ECO:0000256" key="4">
    <source>
        <dbReference type="ARBA" id="ARBA00023136"/>
    </source>
</evidence>
<sequence length="266" mass="28163">MTTTVAPPVPEAKPALVADSLALTGRHLRLMARRPASIMGGIVLPVIFAVLFLTVFGRVMERAGLDYPQYMMSAIVVQSAFFAAMSGSIWAAEDASSGMVERLRAMPIARPAPILSLLIGEVVRSVISCVVLVAVGYGFGFRFETGVLGVLGFFALVIVAAAAICLPYLVLGFRLAAPEPAQAIGGVIYFPMLLVSTLFVPKEAYPGWLQPIVEYQPLSCITEALRAVSTDGFTDVPATVGIALLWMAGSLVVFGLLAPRVFGKVS</sequence>
<dbReference type="PIRSF" id="PIRSF006648">
    <property type="entry name" value="DrrB"/>
    <property type="match status" value="1"/>
</dbReference>
<dbReference type="InterPro" id="IPR013525">
    <property type="entry name" value="ABC2_TM"/>
</dbReference>
<evidence type="ECO:0000259" key="7">
    <source>
        <dbReference type="PROSITE" id="PS51012"/>
    </source>
</evidence>
<evidence type="ECO:0000313" key="8">
    <source>
        <dbReference type="EMBL" id="MEE3851326.1"/>
    </source>
</evidence>
<evidence type="ECO:0000256" key="2">
    <source>
        <dbReference type="ARBA" id="ARBA00022692"/>
    </source>
</evidence>
<protein>
    <recommendedName>
        <fullName evidence="6">Transport permease protein</fullName>
    </recommendedName>
</protein>
<name>A0ABU7MFC9_9ACTN</name>
<feature type="transmembrane region" description="Helical" evidence="6">
    <location>
        <begin position="69"/>
        <end position="92"/>
    </location>
</feature>
<dbReference type="InterPro" id="IPR047817">
    <property type="entry name" value="ABC2_TM_bact-type"/>
</dbReference>
<feature type="domain" description="ABC transmembrane type-2" evidence="7">
    <location>
        <begin position="36"/>
        <end position="265"/>
    </location>
</feature>
<feature type="transmembrane region" description="Helical" evidence="6">
    <location>
        <begin position="146"/>
        <end position="171"/>
    </location>
</feature>
<comment type="subcellular location">
    <subcellularLocation>
        <location evidence="6">Cell membrane</location>
        <topology evidence="6">Multi-pass membrane protein</topology>
    </subcellularLocation>
    <subcellularLocation>
        <location evidence="1">Membrane</location>
        <topology evidence="1">Multi-pass membrane protein</topology>
    </subcellularLocation>
</comment>
<dbReference type="Proteomes" id="UP001347146">
    <property type="component" value="Unassembled WGS sequence"/>
</dbReference>
<keyword evidence="6" id="KW-1003">Cell membrane</keyword>
<dbReference type="PANTHER" id="PTHR43027:SF2">
    <property type="entry name" value="TRANSPORT PERMEASE PROTEIN"/>
    <property type="match status" value="1"/>
</dbReference>
<comment type="similarity">
    <text evidence="6">Belongs to the ABC-2 integral membrane protein family.</text>
</comment>
<keyword evidence="2 6" id="KW-0812">Transmembrane</keyword>
<feature type="transmembrane region" description="Helical" evidence="6">
    <location>
        <begin position="183"/>
        <end position="201"/>
    </location>
</feature>
<evidence type="ECO:0000256" key="5">
    <source>
        <dbReference type="ARBA" id="ARBA00023251"/>
    </source>
</evidence>
<proteinExistence type="inferred from homology"/>